<evidence type="ECO:0000256" key="33">
    <source>
        <dbReference type="ARBA" id="ARBA00048420"/>
    </source>
</evidence>
<keyword evidence="2" id="KW-0596">Phosphopantetheine</keyword>
<feature type="region of interest" description="C-terminal hotdog fold" evidence="50">
    <location>
        <begin position="3043"/>
        <end position="3183"/>
    </location>
</feature>
<comment type="catalytic activity">
    <reaction evidence="19">
        <text>3-oxooctadecanoyl-[ACP] + NADPH + H(+) = (3R)-hydroxyoctadecanoyl-[ACP] + NADP(+)</text>
        <dbReference type="Rhea" id="RHEA:41920"/>
        <dbReference type="Rhea" id="RHEA-COMP:9653"/>
        <dbReference type="Rhea" id="RHEA-COMP:9654"/>
        <dbReference type="ChEBI" id="CHEBI:15378"/>
        <dbReference type="ChEBI" id="CHEBI:57783"/>
        <dbReference type="ChEBI" id="CHEBI:58349"/>
        <dbReference type="ChEBI" id="CHEBI:78487"/>
        <dbReference type="ChEBI" id="CHEBI:78488"/>
    </reaction>
    <physiologicalReaction direction="left-to-right" evidence="19">
        <dbReference type="Rhea" id="RHEA:41921"/>
    </physiologicalReaction>
</comment>
<accession>A0A8A4TRE3</accession>
<evidence type="ECO:0000256" key="3">
    <source>
        <dbReference type="ARBA" id="ARBA00022553"/>
    </source>
</evidence>
<comment type="catalytic activity">
    <reaction evidence="32">
        <text>tetradecanoyl-[ACP] + H2O = tetradecanoate + holo-[ACP] + H(+)</text>
        <dbReference type="Rhea" id="RHEA:30123"/>
        <dbReference type="Rhea" id="RHEA-COMP:9648"/>
        <dbReference type="Rhea" id="RHEA-COMP:9685"/>
        <dbReference type="ChEBI" id="CHEBI:15377"/>
        <dbReference type="ChEBI" id="CHEBI:15378"/>
        <dbReference type="ChEBI" id="CHEBI:30807"/>
        <dbReference type="ChEBI" id="CHEBI:64479"/>
        <dbReference type="ChEBI" id="CHEBI:78477"/>
        <dbReference type="EC" id="3.1.2.14"/>
    </reaction>
    <physiologicalReaction direction="left-to-right" evidence="32">
        <dbReference type="Rhea" id="RHEA:30124"/>
    </physiologicalReaction>
</comment>
<feature type="active site" description="Proton acceptor; for dehydratase activity" evidence="50">
    <location>
        <position position="4640"/>
    </location>
</feature>
<dbReference type="GO" id="GO:0004312">
    <property type="term" value="F:fatty acid synthase activity"/>
    <property type="evidence" value="ECO:0007669"/>
    <property type="project" value="TreeGrafter"/>
</dbReference>
<dbReference type="InterPro" id="IPR013154">
    <property type="entry name" value="ADH-like_N"/>
</dbReference>
<proteinExistence type="predicted"/>
<comment type="catalytic activity">
    <reaction evidence="12">
        <text>(3R)-hydroxydecanoyl-[ACP] = (2E)-decenoyl-[ACP] + H2O</text>
        <dbReference type="Rhea" id="RHEA:41860"/>
        <dbReference type="Rhea" id="RHEA-COMP:9638"/>
        <dbReference type="Rhea" id="RHEA-COMP:9639"/>
        <dbReference type="ChEBI" id="CHEBI:15377"/>
        <dbReference type="ChEBI" id="CHEBI:78466"/>
        <dbReference type="ChEBI" id="CHEBI:78467"/>
    </reaction>
    <physiologicalReaction direction="left-to-right" evidence="12">
        <dbReference type="Rhea" id="RHEA:41861"/>
    </physiologicalReaction>
</comment>
<evidence type="ECO:0000256" key="10">
    <source>
        <dbReference type="ARBA" id="ARBA00023351"/>
    </source>
</evidence>
<evidence type="ECO:0000256" key="1">
    <source>
        <dbReference type="ARBA" id="ARBA00005189"/>
    </source>
</evidence>
<evidence type="ECO:0000256" key="22">
    <source>
        <dbReference type="ARBA" id="ARBA00047440"/>
    </source>
</evidence>
<evidence type="ECO:0000256" key="18">
    <source>
        <dbReference type="ARBA" id="ARBA00023442"/>
    </source>
</evidence>
<evidence type="ECO:0000256" key="43">
    <source>
        <dbReference type="ARBA" id="ARBA00049263"/>
    </source>
</evidence>
<dbReference type="Pfam" id="PF08659">
    <property type="entry name" value="KR"/>
    <property type="match status" value="3"/>
</dbReference>
<dbReference type="InterPro" id="IPR020806">
    <property type="entry name" value="PKS_PP-bd"/>
</dbReference>
<dbReference type="SMART" id="SM00829">
    <property type="entry name" value="PKS_ER"/>
    <property type="match status" value="1"/>
</dbReference>
<comment type="catalytic activity">
    <reaction evidence="38">
        <text>hexadecanoyl-[ACP] + H2O = hexadecanoate + holo-[ACP] + H(+)</text>
        <dbReference type="Rhea" id="RHEA:41932"/>
        <dbReference type="Rhea" id="RHEA-COMP:9652"/>
        <dbReference type="Rhea" id="RHEA-COMP:9685"/>
        <dbReference type="ChEBI" id="CHEBI:7896"/>
        <dbReference type="ChEBI" id="CHEBI:15377"/>
        <dbReference type="ChEBI" id="CHEBI:15378"/>
        <dbReference type="ChEBI" id="CHEBI:64479"/>
        <dbReference type="ChEBI" id="CHEBI:78483"/>
        <dbReference type="EC" id="3.1.2.14"/>
    </reaction>
    <physiologicalReaction direction="left-to-right" evidence="38">
        <dbReference type="Rhea" id="RHEA:41933"/>
    </physiologicalReaction>
</comment>
<evidence type="ECO:0000256" key="9">
    <source>
        <dbReference type="ARBA" id="ARBA00023332"/>
    </source>
</evidence>
<dbReference type="FunFam" id="3.40.47.10:FF:000019">
    <property type="entry name" value="Polyketide synthase type I"/>
    <property type="match status" value="3"/>
</dbReference>
<dbReference type="Pfam" id="PF00550">
    <property type="entry name" value="PP-binding"/>
    <property type="match status" value="3"/>
</dbReference>
<dbReference type="EMBL" id="CP071793">
    <property type="protein sequence ID" value="QTD52546.1"/>
    <property type="molecule type" value="Genomic_DNA"/>
</dbReference>
<dbReference type="SUPFAM" id="SSF52151">
    <property type="entry name" value="FabD/lysophospholipase-like"/>
    <property type="match status" value="3"/>
</dbReference>
<evidence type="ECO:0000256" key="16">
    <source>
        <dbReference type="ARBA" id="ARBA00023401"/>
    </source>
</evidence>
<dbReference type="InterPro" id="IPR032821">
    <property type="entry name" value="PKS_assoc"/>
</dbReference>
<comment type="catalytic activity">
    <reaction evidence="13">
        <text>a (3R)-hydroxyacyl-[ACP] = a (2E)-enoyl-[ACP] + H2O</text>
        <dbReference type="Rhea" id="RHEA:13097"/>
        <dbReference type="Rhea" id="RHEA-COMP:9925"/>
        <dbReference type="Rhea" id="RHEA-COMP:9945"/>
        <dbReference type="ChEBI" id="CHEBI:15377"/>
        <dbReference type="ChEBI" id="CHEBI:78784"/>
        <dbReference type="ChEBI" id="CHEBI:78827"/>
        <dbReference type="EC" id="4.2.1.59"/>
    </reaction>
    <physiologicalReaction direction="left-to-right" evidence="13">
        <dbReference type="Rhea" id="RHEA:13098"/>
    </physiologicalReaction>
</comment>
<feature type="domain" description="Carrier" evidence="52">
    <location>
        <begin position="5312"/>
        <end position="5390"/>
    </location>
</feature>
<evidence type="ECO:0000259" key="54">
    <source>
        <dbReference type="PROSITE" id="PS52019"/>
    </source>
</evidence>
<evidence type="ECO:0000256" key="17">
    <source>
        <dbReference type="ARBA" id="ARBA00023402"/>
    </source>
</evidence>
<feature type="domain" description="Ketosynthase family 3 (KS3)" evidence="53">
    <location>
        <begin position="3716"/>
        <end position="4141"/>
    </location>
</feature>
<dbReference type="InterPro" id="IPR049552">
    <property type="entry name" value="PKS_DH_N"/>
</dbReference>
<dbReference type="InterPro" id="IPR050091">
    <property type="entry name" value="PKS_NRPS_Biosynth_Enz"/>
</dbReference>
<dbReference type="InterPro" id="IPR013968">
    <property type="entry name" value="PKS_KR"/>
</dbReference>
<dbReference type="CDD" id="cd05195">
    <property type="entry name" value="enoyl_red"/>
    <property type="match status" value="1"/>
</dbReference>
<dbReference type="InterPro" id="IPR016035">
    <property type="entry name" value="Acyl_Trfase/lysoPLipase"/>
</dbReference>
<dbReference type="GO" id="GO:0006633">
    <property type="term" value="P:fatty acid biosynthetic process"/>
    <property type="evidence" value="ECO:0007669"/>
    <property type="project" value="InterPro"/>
</dbReference>
<evidence type="ECO:0000256" key="39">
    <source>
        <dbReference type="ARBA" id="ARBA00048935"/>
    </source>
</evidence>
<dbReference type="Gene3D" id="3.40.50.720">
    <property type="entry name" value="NAD(P)-binding Rossmann-like Domain"/>
    <property type="match status" value="3"/>
</dbReference>
<dbReference type="InterPro" id="IPR042104">
    <property type="entry name" value="PKS_dehydratase_sf"/>
</dbReference>
<evidence type="ECO:0000313" key="56">
    <source>
        <dbReference type="Proteomes" id="UP000663929"/>
    </source>
</evidence>
<evidence type="ECO:0000256" key="20">
    <source>
        <dbReference type="ARBA" id="ARBA00047394"/>
    </source>
</evidence>
<dbReference type="InterPro" id="IPR020807">
    <property type="entry name" value="PKS_DH"/>
</dbReference>
<comment type="catalytic activity">
    <reaction evidence="33">
        <text>(2E)-octenoyl-[ACP] + NADPH + H(+) = octanoyl-[ACP] + NADP(+)</text>
        <dbReference type="Rhea" id="RHEA:41848"/>
        <dbReference type="Rhea" id="RHEA-COMP:9635"/>
        <dbReference type="Rhea" id="RHEA-COMP:9636"/>
        <dbReference type="ChEBI" id="CHEBI:15378"/>
        <dbReference type="ChEBI" id="CHEBI:57783"/>
        <dbReference type="ChEBI" id="CHEBI:58349"/>
        <dbReference type="ChEBI" id="CHEBI:78462"/>
        <dbReference type="ChEBI" id="CHEBI:78463"/>
    </reaction>
    <physiologicalReaction direction="left-to-right" evidence="33">
        <dbReference type="Rhea" id="RHEA:41849"/>
    </physiologicalReaction>
</comment>
<dbReference type="RefSeq" id="WP_237382652.1">
    <property type="nucleotide sequence ID" value="NZ_CP071793.1"/>
</dbReference>
<dbReference type="Pfam" id="PF08240">
    <property type="entry name" value="ADH_N"/>
    <property type="match status" value="1"/>
</dbReference>
<evidence type="ECO:0000256" key="42">
    <source>
        <dbReference type="ARBA" id="ARBA00049171"/>
    </source>
</evidence>
<comment type="catalytic activity">
    <reaction evidence="29">
        <text>acetyl-[ACP] + malonyl-[ACP] + H(+) = 3-oxobutanoyl-[ACP] + holo-[ACP] + CO2</text>
        <dbReference type="Rhea" id="RHEA:41800"/>
        <dbReference type="Rhea" id="RHEA-COMP:9621"/>
        <dbReference type="Rhea" id="RHEA-COMP:9623"/>
        <dbReference type="Rhea" id="RHEA-COMP:9625"/>
        <dbReference type="Rhea" id="RHEA-COMP:9685"/>
        <dbReference type="ChEBI" id="CHEBI:15378"/>
        <dbReference type="ChEBI" id="CHEBI:16526"/>
        <dbReference type="ChEBI" id="CHEBI:64479"/>
        <dbReference type="ChEBI" id="CHEBI:78446"/>
        <dbReference type="ChEBI" id="CHEBI:78449"/>
        <dbReference type="ChEBI" id="CHEBI:78450"/>
    </reaction>
    <physiologicalReaction direction="left-to-right" evidence="29">
        <dbReference type="Rhea" id="RHEA:41801"/>
    </physiologicalReaction>
</comment>
<evidence type="ECO:0000256" key="11">
    <source>
        <dbReference type="ARBA" id="ARBA00023373"/>
    </source>
</evidence>
<comment type="catalytic activity">
    <reaction evidence="41">
        <text>decanoyl-[ACP] + malonyl-[ACP] + H(+) = 3-oxododecanoyl-[ACP] + holo-[ACP] + CO2</text>
        <dbReference type="Rhea" id="RHEA:41868"/>
        <dbReference type="Rhea" id="RHEA-COMP:9623"/>
        <dbReference type="Rhea" id="RHEA-COMP:9640"/>
        <dbReference type="Rhea" id="RHEA-COMP:9641"/>
        <dbReference type="Rhea" id="RHEA-COMP:9685"/>
        <dbReference type="ChEBI" id="CHEBI:15378"/>
        <dbReference type="ChEBI" id="CHEBI:16526"/>
        <dbReference type="ChEBI" id="CHEBI:64479"/>
        <dbReference type="ChEBI" id="CHEBI:78449"/>
        <dbReference type="ChEBI" id="CHEBI:78468"/>
        <dbReference type="ChEBI" id="CHEBI:78469"/>
    </reaction>
    <physiologicalReaction direction="left-to-right" evidence="41">
        <dbReference type="Rhea" id="RHEA:41869"/>
    </physiologicalReaction>
</comment>
<feature type="active site" description="Proton acceptor; for dehydratase activity" evidence="50">
    <location>
        <position position="930"/>
    </location>
</feature>
<dbReference type="SUPFAM" id="SSF51735">
    <property type="entry name" value="NAD(P)-binding Rossmann-fold domains"/>
    <property type="match status" value="7"/>
</dbReference>
<dbReference type="Gene3D" id="3.40.47.10">
    <property type="match status" value="3"/>
</dbReference>
<dbReference type="Pfam" id="PF02801">
    <property type="entry name" value="Ketoacyl-synt_C"/>
    <property type="match status" value="3"/>
</dbReference>
<evidence type="ECO:0000256" key="51">
    <source>
        <dbReference type="SAM" id="MobiDB-lite"/>
    </source>
</evidence>
<dbReference type="InterPro" id="IPR020841">
    <property type="entry name" value="PKS_Beta-ketoAc_synthase_dom"/>
</dbReference>
<dbReference type="PROSITE" id="PS00606">
    <property type="entry name" value="KS3_1"/>
    <property type="match status" value="3"/>
</dbReference>
<evidence type="ECO:0000256" key="2">
    <source>
        <dbReference type="ARBA" id="ARBA00022450"/>
    </source>
</evidence>
<feature type="domain" description="Carrier" evidence="52">
    <location>
        <begin position="1920"/>
        <end position="1998"/>
    </location>
</feature>
<dbReference type="PROSITE" id="PS00012">
    <property type="entry name" value="PHOSPHOPANTETHEINE"/>
    <property type="match status" value="3"/>
</dbReference>
<dbReference type="InterPro" id="IPR016039">
    <property type="entry name" value="Thiolase-like"/>
</dbReference>
<dbReference type="SUPFAM" id="SSF53474">
    <property type="entry name" value="alpha/beta-Hydrolases"/>
    <property type="match status" value="1"/>
</dbReference>
<comment type="catalytic activity">
    <reaction evidence="35">
        <text>3-oxohexanoyl-[ACP] + NADPH + H(+) = (3R)-hydroxyhexanoyl-[ACP] + NADP(+)</text>
        <dbReference type="Rhea" id="RHEA:41824"/>
        <dbReference type="Rhea" id="RHEA-COMP:9629"/>
        <dbReference type="Rhea" id="RHEA-COMP:9630"/>
        <dbReference type="ChEBI" id="CHEBI:15378"/>
        <dbReference type="ChEBI" id="CHEBI:57783"/>
        <dbReference type="ChEBI" id="CHEBI:58349"/>
        <dbReference type="ChEBI" id="CHEBI:78456"/>
        <dbReference type="ChEBI" id="CHEBI:78457"/>
    </reaction>
    <physiologicalReaction direction="left-to-right" evidence="35">
        <dbReference type="Rhea" id="RHEA:41825"/>
    </physiologicalReaction>
</comment>
<evidence type="ECO:0000256" key="45">
    <source>
        <dbReference type="ARBA" id="ARBA00049422"/>
    </source>
</evidence>
<evidence type="ECO:0000256" key="23">
    <source>
        <dbReference type="ARBA" id="ARBA00047451"/>
    </source>
</evidence>
<feature type="domain" description="Ketosynthase family 3 (KS3)" evidence="53">
    <location>
        <begin position="29"/>
        <end position="455"/>
    </location>
</feature>
<evidence type="ECO:0000256" key="47">
    <source>
        <dbReference type="ARBA" id="ARBA00049521"/>
    </source>
</evidence>
<evidence type="ECO:0000256" key="32">
    <source>
        <dbReference type="ARBA" id="ARBA00048289"/>
    </source>
</evidence>
<feature type="region of interest" description="N-terminal hotdog fold" evidence="50">
    <location>
        <begin position="898"/>
        <end position="1017"/>
    </location>
</feature>
<organism evidence="55 56">
    <name type="scientific">Sulfidibacter corallicola</name>
    <dbReference type="NCBI Taxonomy" id="2818388"/>
    <lineage>
        <taxon>Bacteria</taxon>
        <taxon>Pseudomonadati</taxon>
        <taxon>Acidobacteriota</taxon>
        <taxon>Holophagae</taxon>
        <taxon>Acanthopleuribacterales</taxon>
        <taxon>Acanthopleuribacteraceae</taxon>
        <taxon>Sulfidibacter</taxon>
    </lineage>
</organism>
<evidence type="ECO:0000256" key="50">
    <source>
        <dbReference type="PROSITE-ProRule" id="PRU01363"/>
    </source>
</evidence>
<feature type="active site" description="Proton donor; for dehydratase activity" evidence="50">
    <location>
        <position position="4800"/>
    </location>
</feature>
<comment type="catalytic activity">
    <reaction evidence="21">
        <text>a (3R)-hydroxyacyl-[ACP] + NADP(+) = a 3-oxoacyl-[ACP] + NADPH + H(+)</text>
        <dbReference type="Rhea" id="RHEA:17397"/>
        <dbReference type="Rhea" id="RHEA-COMP:9916"/>
        <dbReference type="Rhea" id="RHEA-COMP:9945"/>
        <dbReference type="ChEBI" id="CHEBI:15378"/>
        <dbReference type="ChEBI" id="CHEBI:57783"/>
        <dbReference type="ChEBI" id="CHEBI:58349"/>
        <dbReference type="ChEBI" id="CHEBI:78776"/>
        <dbReference type="ChEBI" id="CHEBI:78827"/>
        <dbReference type="EC" id="1.1.1.100"/>
    </reaction>
    <physiologicalReaction direction="right-to-left" evidence="21">
        <dbReference type="Rhea" id="RHEA:17399"/>
    </physiologicalReaction>
</comment>
<dbReference type="InterPro" id="IPR006162">
    <property type="entry name" value="Ppantetheine_attach_site"/>
</dbReference>
<dbReference type="Pfam" id="PF13602">
    <property type="entry name" value="ADH_zinc_N_2"/>
    <property type="match status" value="1"/>
</dbReference>
<feature type="domain" description="PKS/mFAS DH" evidence="54">
    <location>
        <begin position="898"/>
        <end position="1165"/>
    </location>
</feature>
<evidence type="ECO:0000256" key="40">
    <source>
        <dbReference type="ARBA" id="ARBA00049019"/>
    </source>
</evidence>
<feature type="domain" description="Ketosynthase family 3 (KS3)" evidence="53">
    <location>
        <begin position="2024"/>
        <end position="2448"/>
    </location>
</feature>
<dbReference type="InterPro" id="IPR014030">
    <property type="entry name" value="Ketoacyl_synth_N"/>
</dbReference>
<evidence type="ECO:0000256" key="25">
    <source>
        <dbReference type="ARBA" id="ARBA00047578"/>
    </source>
</evidence>
<dbReference type="PANTHER" id="PTHR43775:SF51">
    <property type="entry name" value="INACTIVE PHENOLPHTHIOCEROL SYNTHESIS POLYKETIDE SYNTHASE TYPE I PKS1-RELATED"/>
    <property type="match status" value="1"/>
</dbReference>
<dbReference type="SMART" id="SM00823">
    <property type="entry name" value="PKS_PP"/>
    <property type="match status" value="3"/>
</dbReference>
<comment type="pathway">
    <text evidence="1">Lipid metabolism.</text>
</comment>
<evidence type="ECO:0000256" key="21">
    <source>
        <dbReference type="ARBA" id="ARBA00047400"/>
    </source>
</evidence>
<comment type="catalytic activity">
    <reaction evidence="43">
        <text>3-oxododecanoyl-[ACP] + NADPH + H(+) = (3R)-hydroxydodecanoyl-[ACP] + NADP(+)</text>
        <dbReference type="Rhea" id="RHEA:41872"/>
        <dbReference type="Rhea" id="RHEA-COMP:9641"/>
        <dbReference type="Rhea" id="RHEA-COMP:9642"/>
        <dbReference type="ChEBI" id="CHEBI:15378"/>
        <dbReference type="ChEBI" id="CHEBI:57783"/>
        <dbReference type="ChEBI" id="CHEBI:58349"/>
        <dbReference type="ChEBI" id="CHEBI:78469"/>
        <dbReference type="ChEBI" id="CHEBI:78470"/>
    </reaction>
    <physiologicalReaction direction="left-to-right" evidence="43">
        <dbReference type="Rhea" id="RHEA:41873"/>
    </physiologicalReaction>
</comment>
<feature type="domain" description="PKS/mFAS DH" evidence="54">
    <location>
        <begin position="2912"/>
        <end position="3183"/>
    </location>
</feature>
<dbReference type="FunFam" id="3.40.50.720:FF:000209">
    <property type="entry name" value="Polyketide synthase Pks12"/>
    <property type="match status" value="1"/>
</dbReference>
<comment type="catalytic activity">
    <reaction evidence="46">
        <text>butanoyl-[ACP] + malonyl-[ACP] + H(+) = 3-oxohexanoyl-[ACP] + holo-[ACP] + CO2</text>
        <dbReference type="Rhea" id="RHEA:41820"/>
        <dbReference type="Rhea" id="RHEA-COMP:9623"/>
        <dbReference type="Rhea" id="RHEA-COMP:9628"/>
        <dbReference type="Rhea" id="RHEA-COMP:9629"/>
        <dbReference type="Rhea" id="RHEA-COMP:9685"/>
        <dbReference type="ChEBI" id="CHEBI:15378"/>
        <dbReference type="ChEBI" id="CHEBI:16526"/>
        <dbReference type="ChEBI" id="CHEBI:64479"/>
        <dbReference type="ChEBI" id="CHEBI:78449"/>
        <dbReference type="ChEBI" id="CHEBI:78454"/>
        <dbReference type="ChEBI" id="CHEBI:78456"/>
    </reaction>
    <physiologicalReaction direction="left-to-right" evidence="46">
        <dbReference type="Rhea" id="RHEA:41821"/>
    </physiologicalReaction>
</comment>
<dbReference type="Gene3D" id="1.10.1200.10">
    <property type="entry name" value="ACP-like"/>
    <property type="match status" value="3"/>
</dbReference>
<comment type="catalytic activity">
    <reaction evidence="48">
        <text>octanoyl-[ACP] + malonyl-[ACP] + H(+) = 3-oxodecanoyl-[ACP] + holo-[ACP] + CO2</text>
        <dbReference type="Rhea" id="RHEA:41852"/>
        <dbReference type="Rhea" id="RHEA-COMP:9623"/>
        <dbReference type="Rhea" id="RHEA-COMP:9636"/>
        <dbReference type="Rhea" id="RHEA-COMP:9637"/>
        <dbReference type="Rhea" id="RHEA-COMP:9685"/>
        <dbReference type="ChEBI" id="CHEBI:15378"/>
        <dbReference type="ChEBI" id="CHEBI:16526"/>
        <dbReference type="ChEBI" id="CHEBI:64479"/>
        <dbReference type="ChEBI" id="CHEBI:78449"/>
        <dbReference type="ChEBI" id="CHEBI:78463"/>
        <dbReference type="ChEBI" id="CHEBI:78464"/>
    </reaction>
    <physiologicalReaction direction="left-to-right" evidence="48">
        <dbReference type="Rhea" id="RHEA:41853"/>
    </physiologicalReaction>
</comment>
<keyword evidence="5" id="KW-0702">S-nitrosylation</keyword>
<comment type="catalytic activity">
    <reaction evidence="20">
        <text>hexanoyl-[ACP] + malonyl-[ACP] + H(+) = 3-oxooctanoyl-[ACP] + holo-[ACP] + CO2</text>
        <dbReference type="Rhea" id="RHEA:41836"/>
        <dbReference type="Rhea" id="RHEA-COMP:9623"/>
        <dbReference type="Rhea" id="RHEA-COMP:9632"/>
        <dbReference type="Rhea" id="RHEA-COMP:9633"/>
        <dbReference type="Rhea" id="RHEA-COMP:9685"/>
        <dbReference type="ChEBI" id="CHEBI:15378"/>
        <dbReference type="ChEBI" id="CHEBI:16526"/>
        <dbReference type="ChEBI" id="CHEBI:64479"/>
        <dbReference type="ChEBI" id="CHEBI:78449"/>
        <dbReference type="ChEBI" id="CHEBI:78459"/>
        <dbReference type="ChEBI" id="CHEBI:78460"/>
    </reaction>
    <physiologicalReaction direction="left-to-right" evidence="20">
        <dbReference type="Rhea" id="RHEA:41837"/>
    </physiologicalReaction>
</comment>
<dbReference type="SUPFAM" id="SSF55048">
    <property type="entry name" value="Probable ACP-binding domain of malonyl-CoA ACP transacylase"/>
    <property type="match status" value="3"/>
</dbReference>
<feature type="region of interest" description="C-terminal hotdog fold" evidence="50">
    <location>
        <begin position="4739"/>
        <end position="4875"/>
    </location>
</feature>
<comment type="catalytic activity">
    <reaction evidence="31">
        <text>(2E)-dodecenoyl-[ACP] + NADPH + H(+) = dodecanoyl-[ACP] + NADP(+)</text>
        <dbReference type="Rhea" id="RHEA:41880"/>
        <dbReference type="Rhea" id="RHEA-COMP:9643"/>
        <dbReference type="Rhea" id="RHEA-COMP:9644"/>
        <dbReference type="ChEBI" id="CHEBI:15378"/>
        <dbReference type="ChEBI" id="CHEBI:57783"/>
        <dbReference type="ChEBI" id="CHEBI:58349"/>
        <dbReference type="ChEBI" id="CHEBI:65264"/>
        <dbReference type="ChEBI" id="CHEBI:78472"/>
    </reaction>
    <physiologicalReaction direction="left-to-right" evidence="31">
        <dbReference type="Rhea" id="RHEA:41881"/>
    </physiologicalReaction>
</comment>
<comment type="catalytic activity">
    <reaction evidence="39">
        <text>3-oxotetradecanoyl-[ACP] + NADPH + H(+) = (3R)-hydroxytetradecanoyl-[ACP] + NADP(+)</text>
        <dbReference type="Rhea" id="RHEA:41888"/>
        <dbReference type="Rhea" id="RHEA-COMP:9645"/>
        <dbReference type="Rhea" id="RHEA-COMP:9646"/>
        <dbReference type="ChEBI" id="CHEBI:15378"/>
        <dbReference type="ChEBI" id="CHEBI:57783"/>
        <dbReference type="ChEBI" id="CHEBI:58349"/>
        <dbReference type="ChEBI" id="CHEBI:78473"/>
        <dbReference type="ChEBI" id="CHEBI:78474"/>
    </reaction>
    <physiologicalReaction direction="left-to-right" evidence="39">
        <dbReference type="Rhea" id="RHEA:41889"/>
    </physiologicalReaction>
</comment>
<feature type="domain" description="Carrier" evidence="52">
    <location>
        <begin position="3618"/>
        <end position="3696"/>
    </location>
</feature>
<evidence type="ECO:0000256" key="35">
    <source>
        <dbReference type="ARBA" id="ARBA00048571"/>
    </source>
</evidence>
<comment type="function">
    <text evidence="49">Involved in production of the polyketide antibiotic thailandamide.</text>
</comment>
<evidence type="ECO:0000256" key="37">
    <source>
        <dbReference type="ARBA" id="ARBA00048691"/>
    </source>
</evidence>
<evidence type="ECO:0000313" key="55">
    <source>
        <dbReference type="EMBL" id="QTD52546.1"/>
    </source>
</evidence>
<dbReference type="PROSITE" id="PS52019">
    <property type="entry name" value="PKS_MFAS_DH"/>
    <property type="match status" value="3"/>
</dbReference>
<dbReference type="GO" id="GO:0004315">
    <property type="term" value="F:3-oxoacyl-[acyl-carrier-protein] synthase activity"/>
    <property type="evidence" value="ECO:0007669"/>
    <property type="project" value="UniProtKB-EC"/>
</dbReference>
<reference evidence="55" key="1">
    <citation type="submission" date="2021-03" db="EMBL/GenBank/DDBJ databases">
        <title>Acanthopleuribacteraceae sp. M133.</title>
        <authorList>
            <person name="Wang G."/>
        </authorList>
    </citation>
    <scope>NUCLEOTIDE SEQUENCE</scope>
    <source>
        <strain evidence="55">M133</strain>
    </source>
</reference>
<dbReference type="PROSITE" id="PS50075">
    <property type="entry name" value="CARRIER"/>
    <property type="match status" value="3"/>
</dbReference>
<evidence type="ECO:0000256" key="13">
    <source>
        <dbReference type="ARBA" id="ARBA00023394"/>
    </source>
</evidence>
<dbReference type="GO" id="GO:0031177">
    <property type="term" value="F:phosphopantetheine binding"/>
    <property type="evidence" value="ECO:0007669"/>
    <property type="project" value="InterPro"/>
</dbReference>
<feature type="compositionally biased region" description="Basic and acidic residues" evidence="51">
    <location>
        <begin position="5409"/>
        <end position="5427"/>
    </location>
</feature>
<evidence type="ECO:0000256" key="5">
    <source>
        <dbReference type="ARBA" id="ARBA00022799"/>
    </source>
</evidence>
<comment type="catalytic activity">
    <reaction evidence="47">
        <text>(2E)-decenoyl-[ACP] + NADPH + H(+) = decanoyl-[ACP] + NADP(+)</text>
        <dbReference type="Rhea" id="RHEA:41864"/>
        <dbReference type="Rhea" id="RHEA-COMP:9639"/>
        <dbReference type="Rhea" id="RHEA-COMP:9640"/>
        <dbReference type="ChEBI" id="CHEBI:15378"/>
        <dbReference type="ChEBI" id="CHEBI:57783"/>
        <dbReference type="ChEBI" id="CHEBI:58349"/>
        <dbReference type="ChEBI" id="CHEBI:78467"/>
        <dbReference type="ChEBI" id="CHEBI:78468"/>
    </reaction>
    <physiologicalReaction direction="left-to-right" evidence="47">
        <dbReference type="Rhea" id="RHEA:41865"/>
    </physiologicalReaction>
</comment>
<feature type="region of interest" description="Disordered" evidence="51">
    <location>
        <begin position="5400"/>
        <end position="5430"/>
    </location>
</feature>
<comment type="catalytic activity">
    <reaction evidence="44">
        <text>3-oxohexadecanoyl-[ACP] + NADPH + H(+) = (3R)-hydroxyhexadecanoyl-[ACP] + NADP(+)</text>
        <dbReference type="Rhea" id="RHEA:41904"/>
        <dbReference type="Rhea" id="RHEA-COMP:9649"/>
        <dbReference type="Rhea" id="RHEA-COMP:9650"/>
        <dbReference type="ChEBI" id="CHEBI:15378"/>
        <dbReference type="ChEBI" id="CHEBI:57783"/>
        <dbReference type="ChEBI" id="CHEBI:58349"/>
        <dbReference type="ChEBI" id="CHEBI:78478"/>
        <dbReference type="ChEBI" id="CHEBI:78480"/>
    </reaction>
    <physiologicalReaction direction="left-to-right" evidence="44">
        <dbReference type="Rhea" id="RHEA:41905"/>
    </physiologicalReaction>
</comment>
<dbReference type="CDD" id="cd08956">
    <property type="entry name" value="KR_3_FAS_SDR_x"/>
    <property type="match status" value="3"/>
</dbReference>
<dbReference type="Proteomes" id="UP000663929">
    <property type="component" value="Chromosome"/>
</dbReference>
<comment type="catalytic activity">
    <reaction evidence="42">
        <text>(2E)-tetradecenoyl-[ACP] + NADPH + H(+) = tetradecanoyl-[ACP] + NADP(+)</text>
        <dbReference type="Rhea" id="RHEA:41896"/>
        <dbReference type="Rhea" id="RHEA-COMP:9647"/>
        <dbReference type="Rhea" id="RHEA-COMP:9648"/>
        <dbReference type="ChEBI" id="CHEBI:15378"/>
        <dbReference type="ChEBI" id="CHEBI:57783"/>
        <dbReference type="ChEBI" id="CHEBI:58349"/>
        <dbReference type="ChEBI" id="CHEBI:78475"/>
        <dbReference type="ChEBI" id="CHEBI:78477"/>
    </reaction>
    <physiologicalReaction direction="left-to-right" evidence="42">
        <dbReference type="Rhea" id="RHEA:41897"/>
    </physiologicalReaction>
</comment>
<dbReference type="SMART" id="SM00826">
    <property type="entry name" value="PKS_DH"/>
    <property type="match status" value="3"/>
</dbReference>
<evidence type="ECO:0000256" key="4">
    <source>
        <dbReference type="ARBA" id="ARBA00022679"/>
    </source>
</evidence>
<gene>
    <name evidence="55" type="ORF">J3U87_08740</name>
</gene>
<comment type="catalytic activity">
    <reaction evidence="16">
        <text>(3R)-hydroxyhexadecanoyl-[ACP] = (2E)-hexadecenoyl-[ACP] + H2O</text>
        <dbReference type="Rhea" id="RHEA:41908"/>
        <dbReference type="Rhea" id="RHEA-COMP:9650"/>
        <dbReference type="Rhea" id="RHEA-COMP:9651"/>
        <dbReference type="ChEBI" id="CHEBI:15377"/>
        <dbReference type="ChEBI" id="CHEBI:78480"/>
        <dbReference type="ChEBI" id="CHEBI:78481"/>
    </reaction>
    <physiologicalReaction direction="left-to-right" evidence="16">
        <dbReference type="Rhea" id="RHEA:41909"/>
    </physiologicalReaction>
</comment>
<keyword evidence="56" id="KW-1185">Reference proteome</keyword>
<comment type="catalytic activity">
    <reaction evidence="11">
        <text>(3R)-hydroxyhexanoyl-[ACP] = (2E)-hexenoyl-[ACP] + H2O</text>
        <dbReference type="Rhea" id="RHEA:41828"/>
        <dbReference type="Rhea" id="RHEA-COMP:9630"/>
        <dbReference type="Rhea" id="RHEA-COMP:9631"/>
        <dbReference type="ChEBI" id="CHEBI:15377"/>
        <dbReference type="ChEBI" id="CHEBI:78457"/>
        <dbReference type="ChEBI" id="CHEBI:78458"/>
    </reaction>
    <physiologicalReaction direction="left-to-right" evidence="11">
        <dbReference type="Rhea" id="RHEA:41829"/>
    </physiologicalReaction>
</comment>
<comment type="catalytic activity">
    <reaction evidence="30">
        <text>hexadecanoyl-[ACP] + malonyl-[ACP] + H(+) = 3-oxooctadecanoyl-[ACP] + holo-[ACP] + CO2</text>
        <dbReference type="Rhea" id="RHEA:41916"/>
        <dbReference type="Rhea" id="RHEA-COMP:9623"/>
        <dbReference type="Rhea" id="RHEA-COMP:9652"/>
        <dbReference type="Rhea" id="RHEA-COMP:9653"/>
        <dbReference type="Rhea" id="RHEA-COMP:9685"/>
        <dbReference type="ChEBI" id="CHEBI:15378"/>
        <dbReference type="ChEBI" id="CHEBI:16526"/>
        <dbReference type="ChEBI" id="CHEBI:64479"/>
        <dbReference type="ChEBI" id="CHEBI:78449"/>
        <dbReference type="ChEBI" id="CHEBI:78483"/>
        <dbReference type="ChEBI" id="CHEBI:78487"/>
    </reaction>
    <physiologicalReaction direction="left-to-right" evidence="30">
        <dbReference type="Rhea" id="RHEA:41917"/>
    </physiologicalReaction>
</comment>
<feature type="domain" description="PKS/mFAS DH" evidence="54">
    <location>
        <begin position="4608"/>
        <end position="4875"/>
    </location>
</feature>
<dbReference type="Pfam" id="PF22953">
    <property type="entry name" value="SpnB_Rossmann"/>
    <property type="match status" value="3"/>
</dbReference>
<protein>
    <submittedName>
        <fullName evidence="55">SDR family NAD(P)-dependent oxidoreductase</fullName>
    </submittedName>
</protein>
<comment type="catalytic activity">
    <reaction evidence="9">
        <text>(3R)-hydroxyoctanoyl-[ACP] = (2E)-octenoyl-[ACP] + H2O</text>
        <dbReference type="Rhea" id="RHEA:41844"/>
        <dbReference type="Rhea" id="RHEA-COMP:9634"/>
        <dbReference type="Rhea" id="RHEA-COMP:9635"/>
        <dbReference type="ChEBI" id="CHEBI:15377"/>
        <dbReference type="ChEBI" id="CHEBI:78461"/>
        <dbReference type="ChEBI" id="CHEBI:78462"/>
    </reaction>
    <physiologicalReaction direction="left-to-right" evidence="9">
        <dbReference type="Rhea" id="RHEA:41845"/>
    </physiologicalReaction>
</comment>
<dbReference type="SMART" id="SM00827">
    <property type="entry name" value="PKS_AT"/>
    <property type="match status" value="3"/>
</dbReference>
<feature type="region of interest" description="Disordered" evidence="51">
    <location>
        <begin position="1904"/>
        <end position="1923"/>
    </location>
</feature>
<comment type="catalytic activity">
    <reaction evidence="24">
        <text>(2E)-butenoyl-[ACP] + NADPH + H(+) = butanoyl-[ACP] + NADP(+)</text>
        <dbReference type="Rhea" id="RHEA:41812"/>
        <dbReference type="Rhea" id="RHEA-COMP:9627"/>
        <dbReference type="Rhea" id="RHEA-COMP:9628"/>
        <dbReference type="ChEBI" id="CHEBI:15378"/>
        <dbReference type="ChEBI" id="CHEBI:57783"/>
        <dbReference type="ChEBI" id="CHEBI:58349"/>
        <dbReference type="ChEBI" id="CHEBI:78453"/>
        <dbReference type="ChEBI" id="CHEBI:78454"/>
    </reaction>
    <physiologicalReaction direction="left-to-right" evidence="24">
        <dbReference type="Rhea" id="RHEA:41813"/>
    </physiologicalReaction>
</comment>
<dbReference type="SMART" id="SM00824">
    <property type="entry name" value="PKS_TE"/>
    <property type="match status" value="1"/>
</dbReference>
<dbReference type="Gene3D" id="3.40.50.11460">
    <property type="match status" value="1"/>
</dbReference>
<evidence type="ECO:0000259" key="53">
    <source>
        <dbReference type="PROSITE" id="PS52004"/>
    </source>
</evidence>
<evidence type="ECO:0000259" key="52">
    <source>
        <dbReference type="PROSITE" id="PS50075"/>
    </source>
</evidence>
<comment type="catalytic activity">
    <reaction evidence="40">
        <text>(2E)-octadecenoyl-[ACP] + NADPH + H(+) = octadecanoyl-[ACP] + NADP(+)</text>
        <dbReference type="Rhea" id="RHEA:41928"/>
        <dbReference type="Rhea" id="RHEA-COMP:9655"/>
        <dbReference type="Rhea" id="RHEA-COMP:9656"/>
        <dbReference type="ChEBI" id="CHEBI:15378"/>
        <dbReference type="ChEBI" id="CHEBI:57783"/>
        <dbReference type="ChEBI" id="CHEBI:58349"/>
        <dbReference type="ChEBI" id="CHEBI:78489"/>
        <dbReference type="ChEBI" id="CHEBI:78495"/>
    </reaction>
    <physiologicalReaction direction="left-to-right" evidence="40">
        <dbReference type="Rhea" id="RHEA:41929"/>
    </physiologicalReaction>
</comment>
<evidence type="ECO:0000256" key="38">
    <source>
        <dbReference type="ARBA" id="ARBA00048704"/>
    </source>
</evidence>
<evidence type="ECO:0000256" key="19">
    <source>
        <dbReference type="ARBA" id="ARBA00047300"/>
    </source>
</evidence>
<evidence type="ECO:0000256" key="7">
    <source>
        <dbReference type="ARBA" id="ARBA00023239"/>
    </source>
</evidence>
<comment type="catalytic activity">
    <reaction evidence="17">
        <text>(3R)-hydroxybutanoyl-[ACP] = (2E)-butenoyl-[ACP] + H2O</text>
        <dbReference type="Rhea" id="RHEA:41808"/>
        <dbReference type="Rhea" id="RHEA-COMP:9626"/>
        <dbReference type="Rhea" id="RHEA-COMP:9627"/>
        <dbReference type="ChEBI" id="CHEBI:15377"/>
        <dbReference type="ChEBI" id="CHEBI:78451"/>
        <dbReference type="ChEBI" id="CHEBI:78453"/>
    </reaction>
    <physiologicalReaction direction="left-to-right" evidence="17">
        <dbReference type="Rhea" id="RHEA:41809"/>
    </physiologicalReaction>
</comment>
<dbReference type="Gene3D" id="3.40.50.1820">
    <property type="entry name" value="alpha/beta hydrolase"/>
    <property type="match status" value="1"/>
</dbReference>
<dbReference type="Pfam" id="PF00698">
    <property type="entry name" value="Acyl_transf_1"/>
    <property type="match status" value="3"/>
</dbReference>
<dbReference type="InterPro" id="IPR055123">
    <property type="entry name" value="SpnB-like_Rossmann"/>
</dbReference>
<comment type="catalytic activity">
    <reaction evidence="34">
        <text>a fatty acyl-[ACP] + malonyl-[ACP] + H(+) = a 3-oxoacyl-[ACP] + holo-[ACP] + CO2</text>
        <dbReference type="Rhea" id="RHEA:22836"/>
        <dbReference type="Rhea" id="RHEA-COMP:9623"/>
        <dbReference type="Rhea" id="RHEA-COMP:9685"/>
        <dbReference type="Rhea" id="RHEA-COMP:9916"/>
        <dbReference type="Rhea" id="RHEA-COMP:14125"/>
        <dbReference type="ChEBI" id="CHEBI:15378"/>
        <dbReference type="ChEBI" id="CHEBI:16526"/>
        <dbReference type="ChEBI" id="CHEBI:64479"/>
        <dbReference type="ChEBI" id="CHEBI:78449"/>
        <dbReference type="ChEBI" id="CHEBI:78776"/>
        <dbReference type="ChEBI" id="CHEBI:138651"/>
        <dbReference type="EC" id="2.3.1.41"/>
    </reaction>
    <physiologicalReaction direction="left-to-right" evidence="34">
        <dbReference type="Rhea" id="RHEA:22837"/>
    </physiologicalReaction>
</comment>
<keyword evidence="8" id="KW-0511">Multifunctional enzyme</keyword>
<dbReference type="Pfam" id="PF21089">
    <property type="entry name" value="PKS_DH_N"/>
    <property type="match status" value="3"/>
</dbReference>
<dbReference type="SUPFAM" id="SSF47336">
    <property type="entry name" value="ACP-like"/>
    <property type="match status" value="3"/>
</dbReference>
<dbReference type="SUPFAM" id="SSF53901">
    <property type="entry name" value="Thiolase-like"/>
    <property type="match status" value="3"/>
</dbReference>
<dbReference type="InterPro" id="IPR016036">
    <property type="entry name" value="Malonyl_transacylase_ACP-bd"/>
</dbReference>
<dbReference type="GO" id="GO:0141148">
    <property type="term" value="F:enoyl-[acyl-carrier-protein] reductase (NADPH) activity"/>
    <property type="evidence" value="ECO:0007669"/>
    <property type="project" value="UniProtKB-EC"/>
</dbReference>
<feature type="active site" description="Proton donor; for dehydratase activity" evidence="50">
    <location>
        <position position="1090"/>
    </location>
</feature>
<evidence type="ECO:0000256" key="30">
    <source>
        <dbReference type="ARBA" id="ARBA00048051"/>
    </source>
</evidence>
<dbReference type="SMART" id="SM00822">
    <property type="entry name" value="PKS_KR"/>
    <property type="match status" value="3"/>
</dbReference>
<dbReference type="Gene3D" id="3.40.366.10">
    <property type="entry name" value="Malonyl-Coenzyme A Acyl Carrier Protein, domain 2"/>
    <property type="match status" value="3"/>
</dbReference>
<evidence type="ECO:0000256" key="12">
    <source>
        <dbReference type="ARBA" id="ARBA00023388"/>
    </source>
</evidence>
<name>A0A8A4TRE3_SULCO</name>
<dbReference type="Pfam" id="PF00109">
    <property type="entry name" value="ketoacyl-synt"/>
    <property type="match status" value="3"/>
</dbReference>
<dbReference type="Gene3D" id="3.90.180.10">
    <property type="entry name" value="Medium-chain alcohol dehydrogenases, catalytic domain"/>
    <property type="match status" value="1"/>
</dbReference>
<dbReference type="PANTHER" id="PTHR43775">
    <property type="entry name" value="FATTY ACID SYNTHASE"/>
    <property type="match status" value="1"/>
</dbReference>
<feature type="active site" description="Proton donor; for dehydratase activity" evidence="50">
    <location>
        <position position="3104"/>
    </location>
</feature>
<comment type="catalytic activity">
    <reaction evidence="36">
        <text>a 2,3-saturated acyl-[ACP] + NADP(+) = a (2E)-enoyl-[ACP] + NADPH + H(+)</text>
        <dbReference type="Rhea" id="RHEA:22564"/>
        <dbReference type="Rhea" id="RHEA-COMP:9925"/>
        <dbReference type="Rhea" id="RHEA-COMP:9926"/>
        <dbReference type="ChEBI" id="CHEBI:15378"/>
        <dbReference type="ChEBI" id="CHEBI:57783"/>
        <dbReference type="ChEBI" id="CHEBI:58349"/>
        <dbReference type="ChEBI" id="CHEBI:78784"/>
        <dbReference type="ChEBI" id="CHEBI:78785"/>
        <dbReference type="EC" id="1.3.1.39"/>
    </reaction>
    <physiologicalReaction direction="right-to-left" evidence="36">
        <dbReference type="Rhea" id="RHEA:22566"/>
    </physiologicalReaction>
</comment>
<comment type="catalytic activity">
    <reaction evidence="10">
        <text>(3R)-hydroxydodecanoyl-[ACP] = (2E)-dodecenoyl-[ACP] + H2O</text>
        <dbReference type="Rhea" id="RHEA:41876"/>
        <dbReference type="Rhea" id="RHEA-COMP:9642"/>
        <dbReference type="Rhea" id="RHEA-COMP:9643"/>
        <dbReference type="ChEBI" id="CHEBI:15377"/>
        <dbReference type="ChEBI" id="CHEBI:78470"/>
        <dbReference type="ChEBI" id="CHEBI:78472"/>
    </reaction>
    <physiologicalReaction direction="left-to-right" evidence="10">
        <dbReference type="Rhea" id="RHEA:41877"/>
    </physiologicalReaction>
</comment>
<feature type="active site" description="Proton acceptor; for dehydratase activity" evidence="50">
    <location>
        <position position="2944"/>
    </location>
</feature>
<dbReference type="InterPro" id="IPR020802">
    <property type="entry name" value="TesA-like"/>
</dbReference>
<dbReference type="InterPro" id="IPR049551">
    <property type="entry name" value="PKS_DH_C"/>
</dbReference>
<dbReference type="InterPro" id="IPR009081">
    <property type="entry name" value="PP-bd_ACP"/>
</dbReference>
<feature type="region of interest" description="C-terminal hotdog fold" evidence="50">
    <location>
        <begin position="1029"/>
        <end position="1165"/>
    </location>
</feature>
<comment type="catalytic activity">
    <reaction evidence="37">
        <text>holo-[ACP] + acetyl-CoA = acetyl-[ACP] + CoA</text>
        <dbReference type="Rhea" id="RHEA:41788"/>
        <dbReference type="Rhea" id="RHEA-COMP:9621"/>
        <dbReference type="Rhea" id="RHEA-COMP:9685"/>
        <dbReference type="ChEBI" id="CHEBI:57287"/>
        <dbReference type="ChEBI" id="CHEBI:57288"/>
        <dbReference type="ChEBI" id="CHEBI:64479"/>
        <dbReference type="ChEBI" id="CHEBI:78446"/>
        <dbReference type="EC" id="2.3.1.38"/>
    </reaction>
    <physiologicalReaction direction="left-to-right" evidence="37">
        <dbReference type="Rhea" id="RHEA:41789"/>
    </physiologicalReaction>
</comment>
<comment type="catalytic activity">
    <reaction evidence="26">
        <text>(2E)-hexadecenoyl-[ACP] + NADPH + H(+) = hexadecanoyl-[ACP] + NADP(+)</text>
        <dbReference type="Rhea" id="RHEA:41912"/>
        <dbReference type="Rhea" id="RHEA-COMP:9651"/>
        <dbReference type="Rhea" id="RHEA-COMP:9652"/>
        <dbReference type="ChEBI" id="CHEBI:15378"/>
        <dbReference type="ChEBI" id="CHEBI:57783"/>
        <dbReference type="ChEBI" id="CHEBI:58349"/>
        <dbReference type="ChEBI" id="CHEBI:78481"/>
        <dbReference type="ChEBI" id="CHEBI:78483"/>
    </reaction>
    <physiologicalReaction direction="left-to-right" evidence="26">
        <dbReference type="Rhea" id="RHEA:41913"/>
    </physiologicalReaction>
</comment>
<dbReference type="Pfam" id="PF16197">
    <property type="entry name" value="KAsynt_C_assoc"/>
    <property type="match status" value="2"/>
</dbReference>
<evidence type="ECO:0000256" key="29">
    <source>
        <dbReference type="ARBA" id="ARBA00047961"/>
    </source>
</evidence>
<dbReference type="PROSITE" id="PS52004">
    <property type="entry name" value="KS3_2"/>
    <property type="match status" value="3"/>
</dbReference>
<dbReference type="Gene3D" id="3.10.129.110">
    <property type="entry name" value="Polyketide synthase dehydratase"/>
    <property type="match status" value="3"/>
</dbReference>
<evidence type="ECO:0000256" key="15">
    <source>
        <dbReference type="ARBA" id="ARBA00023399"/>
    </source>
</evidence>
<dbReference type="GO" id="GO:0004316">
    <property type="term" value="F:3-oxoacyl-[acyl-carrier-protein] reductase (NADPH) activity"/>
    <property type="evidence" value="ECO:0007669"/>
    <property type="project" value="UniProtKB-EC"/>
</dbReference>
<evidence type="ECO:0000256" key="6">
    <source>
        <dbReference type="ARBA" id="ARBA00022898"/>
    </source>
</evidence>
<dbReference type="InterPro" id="IPR029058">
    <property type="entry name" value="AB_hydrolase_fold"/>
</dbReference>
<evidence type="ECO:0000256" key="27">
    <source>
        <dbReference type="ARBA" id="ARBA00047897"/>
    </source>
</evidence>
<dbReference type="InterPro" id="IPR014031">
    <property type="entry name" value="Ketoacyl_synth_C"/>
</dbReference>
<dbReference type="InterPro" id="IPR011032">
    <property type="entry name" value="GroES-like_sf"/>
</dbReference>
<feature type="region of interest" description="N-terminal hotdog fold" evidence="50">
    <location>
        <begin position="4608"/>
        <end position="4727"/>
    </location>
</feature>
<dbReference type="GO" id="GO:0004313">
    <property type="term" value="F:[acyl-carrier-protein] S-acetyltransferase activity"/>
    <property type="evidence" value="ECO:0007669"/>
    <property type="project" value="UniProtKB-EC"/>
</dbReference>
<dbReference type="GO" id="GO:0019171">
    <property type="term" value="F:(3R)-hydroxyacyl-[acyl-carrier-protein] dehydratase activity"/>
    <property type="evidence" value="ECO:0007669"/>
    <property type="project" value="UniProtKB-EC"/>
</dbReference>
<evidence type="ECO:0000256" key="44">
    <source>
        <dbReference type="ARBA" id="ARBA00049414"/>
    </source>
</evidence>
<dbReference type="Gene3D" id="3.30.70.3290">
    <property type="match status" value="3"/>
</dbReference>
<evidence type="ECO:0000256" key="26">
    <source>
        <dbReference type="ARBA" id="ARBA00047810"/>
    </source>
</evidence>
<keyword evidence="7" id="KW-0456">Lyase</keyword>
<keyword evidence="4" id="KW-0808">Transferase</keyword>
<comment type="function">
    <text evidence="18">Fatty acid synthetase is a multifunctional enzyme that catalyzes the de novo biosynthesis of long-chain saturated fatty acids starting from acetyl-CoA and malonyl-CoA in the presence of NADPH. This multifunctional protein contains 7 catalytic activities and a site for the binding of the prosthetic group 4'-phosphopantetheine of the acyl carrier protein ([ACP]) domain.</text>
</comment>
<comment type="catalytic activity">
    <reaction evidence="15">
        <text>(3R)-hydroxyoctadecanoyl-[ACP] = (2E)-octadecenoyl-[ACP] + H2O</text>
        <dbReference type="Rhea" id="RHEA:41924"/>
        <dbReference type="Rhea" id="RHEA-COMP:9654"/>
        <dbReference type="Rhea" id="RHEA-COMP:9655"/>
        <dbReference type="ChEBI" id="CHEBI:15377"/>
        <dbReference type="ChEBI" id="CHEBI:78488"/>
        <dbReference type="ChEBI" id="CHEBI:78489"/>
    </reaction>
    <physiologicalReaction direction="left-to-right" evidence="15">
        <dbReference type="Rhea" id="RHEA:41925"/>
    </physiologicalReaction>
</comment>
<comment type="catalytic activity">
    <reaction evidence="45">
        <text>3-oxooctanoyl-[ACP] + NADPH + H(+) = (3R)-hydroxyoctanoyl-[ACP] + NADP(+)</text>
        <dbReference type="Rhea" id="RHEA:41840"/>
        <dbReference type="Rhea" id="RHEA-COMP:9633"/>
        <dbReference type="Rhea" id="RHEA-COMP:9634"/>
        <dbReference type="ChEBI" id="CHEBI:15378"/>
        <dbReference type="ChEBI" id="CHEBI:57783"/>
        <dbReference type="ChEBI" id="CHEBI:58349"/>
        <dbReference type="ChEBI" id="CHEBI:78460"/>
        <dbReference type="ChEBI" id="CHEBI:78461"/>
    </reaction>
    <physiologicalReaction direction="left-to-right" evidence="45">
        <dbReference type="Rhea" id="RHEA:41841"/>
    </physiologicalReaction>
</comment>
<evidence type="ECO:0000256" key="49">
    <source>
        <dbReference type="ARBA" id="ARBA00054155"/>
    </source>
</evidence>
<dbReference type="Pfam" id="PF00975">
    <property type="entry name" value="Thioesterase"/>
    <property type="match status" value="1"/>
</dbReference>
<comment type="catalytic activity">
    <reaction evidence="14">
        <text>(3R)-hydroxytetradecanoyl-[ACP] = (2E)-tetradecenoyl-[ACP] + H2O</text>
        <dbReference type="Rhea" id="RHEA:41892"/>
        <dbReference type="Rhea" id="RHEA-COMP:9646"/>
        <dbReference type="Rhea" id="RHEA-COMP:9647"/>
        <dbReference type="ChEBI" id="CHEBI:15377"/>
        <dbReference type="ChEBI" id="CHEBI:78474"/>
        <dbReference type="ChEBI" id="CHEBI:78475"/>
    </reaction>
    <physiologicalReaction direction="left-to-right" evidence="14">
        <dbReference type="Rhea" id="RHEA:41893"/>
    </physiologicalReaction>
</comment>
<evidence type="ECO:0000256" key="46">
    <source>
        <dbReference type="ARBA" id="ARBA00049449"/>
    </source>
</evidence>
<dbReference type="SMART" id="SM00825">
    <property type="entry name" value="PKS_KS"/>
    <property type="match status" value="3"/>
</dbReference>
<dbReference type="InterPro" id="IPR014043">
    <property type="entry name" value="Acyl_transferase_dom"/>
</dbReference>
<dbReference type="InterPro" id="IPR049900">
    <property type="entry name" value="PKS_mFAS_DH"/>
</dbReference>
<evidence type="ECO:0000256" key="14">
    <source>
        <dbReference type="ARBA" id="ARBA00023398"/>
    </source>
</evidence>
<evidence type="ECO:0000256" key="31">
    <source>
        <dbReference type="ARBA" id="ARBA00048281"/>
    </source>
</evidence>
<feature type="region of interest" description="N-terminal hotdog fold" evidence="50">
    <location>
        <begin position="2912"/>
        <end position="3031"/>
    </location>
</feature>
<comment type="catalytic activity">
    <reaction evidence="22">
        <text>3-oxodecanoyl-[ACP] + NADPH + H(+) = (3R)-hydroxydecanoyl-[ACP] + NADP(+)</text>
        <dbReference type="Rhea" id="RHEA:41856"/>
        <dbReference type="Rhea" id="RHEA-COMP:9637"/>
        <dbReference type="Rhea" id="RHEA-COMP:9638"/>
        <dbReference type="ChEBI" id="CHEBI:15378"/>
        <dbReference type="ChEBI" id="CHEBI:57783"/>
        <dbReference type="ChEBI" id="CHEBI:58349"/>
        <dbReference type="ChEBI" id="CHEBI:78464"/>
        <dbReference type="ChEBI" id="CHEBI:78466"/>
    </reaction>
    <physiologicalReaction direction="left-to-right" evidence="22">
        <dbReference type="Rhea" id="RHEA:41857"/>
    </physiologicalReaction>
</comment>
<dbReference type="InterPro" id="IPR057326">
    <property type="entry name" value="KR_dom"/>
</dbReference>
<dbReference type="InterPro" id="IPR001227">
    <property type="entry name" value="Ac_transferase_dom_sf"/>
</dbReference>
<dbReference type="Pfam" id="PF14765">
    <property type="entry name" value="PS-DH"/>
    <property type="match status" value="3"/>
</dbReference>
<dbReference type="InterPro" id="IPR020843">
    <property type="entry name" value="ER"/>
</dbReference>
<evidence type="ECO:0000256" key="41">
    <source>
        <dbReference type="ARBA" id="ARBA00049109"/>
    </source>
</evidence>
<evidence type="ECO:0000256" key="8">
    <source>
        <dbReference type="ARBA" id="ARBA00023268"/>
    </source>
</evidence>
<dbReference type="CDD" id="cd00833">
    <property type="entry name" value="PKS"/>
    <property type="match status" value="3"/>
</dbReference>
<evidence type="ECO:0000256" key="48">
    <source>
        <dbReference type="ARBA" id="ARBA00049533"/>
    </source>
</evidence>
<dbReference type="SMART" id="SM01294">
    <property type="entry name" value="PKS_PP_betabranch"/>
    <property type="match status" value="3"/>
</dbReference>
<keyword evidence="3" id="KW-0597">Phosphoprotein</keyword>
<dbReference type="KEGG" id="scor:J3U87_08740"/>
<dbReference type="InterPro" id="IPR036736">
    <property type="entry name" value="ACP-like_sf"/>
</dbReference>
<comment type="catalytic activity">
    <reaction evidence="23">
        <text>tetradecanoyl-[ACP] + malonyl-[ACP] + H(+) = 3-oxohexadecanoyl-[ACP] + holo-[ACP] + CO2</text>
        <dbReference type="Rhea" id="RHEA:41900"/>
        <dbReference type="Rhea" id="RHEA-COMP:9623"/>
        <dbReference type="Rhea" id="RHEA-COMP:9648"/>
        <dbReference type="Rhea" id="RHEA-COMP:9649"/>
        <dbReference type="Rhea" id="RHEA-COMP:9685"/>
        <dbReference type="ChEBI" id="CHEBI:15378"/>
        <dbReference type="ChEBI" id="CHEBI:16526"/>
        <dbReference type="ChEBI" id="CHEBI:64479"/>
        <dbReference type="ChEBI" id="CHEBI:78449"/>
        <dbReference type="ChEBI" id="CHEBI:78477"/>
        <dbReference type="ChEBI" id="CHEBI:78478"/>
    </reaction>
    <physiologicalReaction direction="left-to-right" evidence="23">
        <dbReference type="Rhea" id="RHEA:41901"/>
    </physiologicalReaction>
</comment>
<dbReference type="Pfam" id="PF22621">
    <property type="entry name" value="CurL-like_PKS_C"/>
    <property type="match status" value="1"/>
</dbReference>
<evidence type="ECO:0000256" key="24">
    <source>
        <dbReference type="ARBA" id="ARBA00047500"/>
    </source>
</evidence>
<dbReference type="FunFam" id="3.40.366.10:FF:000002">
    <property type="entry name" value="Probable polyketide synthase 2"/>
    <property type="match status" value="1"/>
</dbReference>
<evidence type="ECO:0000256" key="34">
    <source>
        <dbReference type="ARBA" id="ARBA00048506"/>
    </source>
</evidence>
<dbReference type="InterPro" id="IPR036291">
    <property type="entry name" value="NAD(P)-bd_dom_sf"/>
</dbReference>
<keyword evidence="6" id="KW-0663">Pyridoxal phosphate</keyword>
<dbReference type="InterPro" id="IPR001031">
    <property type="entry name" value="Thioesterase"/>
</dbReference>
<dbReference type="InterPro" id="IPR018201">
    <property type="entry name" value="Ketoacyl_synth_AS"/>
</dbReference>
<comment type="catalytic activity">
    <reaction evidence="25">
        <text>dodecanoyl-[ACP] + malonyl-[ACP] + H(+) = 3-oxotetradecanoyl-[ACP] + holo-[ACP] + CO2</text>
        <dbReference type="Rhea" id="RHEA:41884"/>
        <dbReference type="Rhea" id="RHEA-COMP:9623"/>
        <dbReference type="Rhea" id="RHEA-COMP:9644"/>
        <dbReference type="Rhea" id="RHEA-COMP:9645"/>
        <dbReference type="Rhea" id="RHEA-COMP:9685"/>
        <dbReference type="ChEBI" id="CHEBI:15378"/>
        <dbReference type="ChEBI" id="CHEBI:16526"/>
        <dbReference type="ChEBI" id="CHEBI:64479"/>
        <dbReference type="ChEBI" id="CHEBI:65264"/>
        <dbReference type="ChEBI" id="CHEBI:78449"/>
        <dbReference type="ChEBI" id="CHEBI:78473"/>
    </reaction>
    <physiologicalReaction direction="left-to-right" evidence="25">
        <dbReference type="Rhea" id="RHEA:41885"/>
    </physiologicalReaction>
</comment>
<dbReference type="GO" id="GO:0016297">
    <property type="term" value="F:fatty acyl-[ACP] hydrolase activity"/>
    <property type="evidence" value="ECO:0007669"/>
    <property type="project" value="UniProtKB-EC"/>
</dbReference>
<evidence type="ECO:0000256" key="36">
    <source>
        <dbReference type="ARBA" id="ARBA00048650"/>
    </source>
</evidence>
<comment type="catalytic activity">
    <reaction evidence="28">
        <text>3-oxobutanoyl-[ACP] + NADPH + H(+) = (3R)-hydroxybutanoyl-[ACP] + NADP(+)</text>
        <dbReference type="Rhea" id="RHEA:41804"/>
        <dbReference type="Rhea" id="RHEA-COMP:9625"/>
        <dbReference type="Rhea" id="RHEA-COMP:9626"/>
        <dbReference type="ChEBI" id="CHEBI:15378"/>
        <dbReference type="ChEBI" id="CHEBI:57783"/>
        <dbReference type="ChEBI" id="CHEBI:58349"/>
        <dbReference type="ChEBI" id="CHEBI:78450"/>
        <dbReference type="ChEBI" id="CHEBI:78451"/>
    </reaction>
    <physiologicalReaction direction="left-to-right" evidence="28">
        <dbReference type="Rhea" id="RHEA:41805"/>
    </physiologicalReaction>
</comment>
<dbReference type="SUPFAM" id="SSF50129">
    <property type="entry name" value="GroES-like"/>
    <property type="match status" value="1"/>
</dbReference>
<feature type="compositionally biased region" description="Low complexity" evidence="51">
    <location>
        <begin position="1904"/>
        <end position="1917"/>
    </location>
</feature>
<comment type="catalytic activity">
    <reaction evidence="27">
        <text>(2E)-hexenoyl-[ACP] + NADPH + H(+) = hexanoyl-[ACP] + NADP(+)</text>
        <dbReference type="Rhea" id="RHEA:41832"/>
        <dbReference type="Rhea" id="RHEA-COMP:9631"/>
        <dbReference type="Rhea" id="RHEA-COMP:9632"/>
        <dbReference type="ChEBI" id="CHEBI:15378"/>
        <dbReference type="ChEBI" id="CHEBI:57783"/>
        <dbReference type="ChEBI" id="CHEBI:58349"/>
        <dbReference type="ChEBI" id="CHEBI:78458"/>
        <dbReference type="ChEBI" id="CHEBI:78459"/>
    </reaction>
    <physiologicalReaction direction="left-to-right" evidence="27">
        <dbReference type="Rhea" id="RHEA:41833"/>
    </physiologicalReaction>
</comment>
<sequence length="5717" mass="614415">MTEPTRLQKAMAAIKKLRGRIDELENSRPEPIAIVSMACRLPGGIAAPEDFWSLLVEGRDAIGPLPADRWDAESLYDPDPDAAGKIFAKEGGFIDEADRFDAAFFGIAPREAQAMDPQQRLLLEVTWEALERANMVPAELSGSKTGVFVGAMSSDYMMGAGSGLESVDGYTGTGTSGAVVAGRLSYFLGLQGPALTVDTACSSSLVAVHLAAAALRDGECDMALAGGVTVMNSPAIFISFSRLRAMAGDGRCKSFSANADGTGWAEGCGVLVLKRLADARRDGDRILALVRGSAVNQDGRSQGLTAPNGPSQQRVLRQALRSAGITPAELDVVEAHGTGTRLGDPLEAEALAAVFGASRAPQQPLYLGSAKSHIGHAQAAAGVAGIIKMVLALQHDLLPANLHADQPSPDIRWRESGLSLLQQQIPWPRRDTRLRRAGISSFGISGTNAHVILEEAPVPSQTTTPNQEPAHTPAPDTLLLLSSRTEAALSGQVQRFHTFMDGKSAAERADICHTAANHRTHFPYRCWSAWRDGNLRAQRSGSVGGTPRVALLFTGQGSQLPAMAAPLYQREPVFRETVDRCLALTGPLPLLTDDASVHLTEKTQPCLFVFEYALYRLWSSWGLKPVAVLGHSIGELVAATVAGVFTLEEGLCLAVARGRLMGAATGDGSMASLEADETTARRLIAPFGERLAIAGLNSPSQTLISGETAAIDEFLAGLDIRAKRLETSHAFHSAQMDSALDPFEQLVAETRPKAPQLMIASNLSGGLVSDEMCAPAYWARQIREPVRFIDGVRTLIQHGCNTFLELGPQPILCGLGAACTEVDCSWLASAKKNEPHTQTMLEAAGGLFLRGVTLDWKRVVPGHATEIPTYAFDRQSYRLRGAETATDVTAAGQEAPHHPLLGAVLEQADGSATLFTARLSPRRTPWLSDHRIYETPLFPGTGFLELAWAAARRLEKGGVEELNLAAPLVLVDSGAVQLQLRVDDDGGFSIHARPEAEDRTDWVLHAVGRLHDKQPPQETETWSWPPSNAERLQTDGLYDSLQAMGFDYGPAFRGLREVWRRENMLFARVAVAEQEVELAEGHGLFPPLLDAVLHSLLCGEETRDEVQLPFAWRDACLWAHGAREMVARLVPRADGTEIKLFDVSGNPLGRIGLLATRVARPDQIRQAVRREPRDLYRVNWRAIPLPADSTSAREPVIFECPCEGSGTGADMVIVNQVLAQLQRALADEALQGRSLVWLTRNAVCAGPDDPVSRLDQAPVWGLLRAARQEHPERDLRLIDLDDQSDKASLEAALSIVDEPELALRFGKALAPRVLSASRARTNLEAPADTPLVRLRVRERGSLDSLQLVAHEADSRPLQDGEVRIAIRAVGLNFRDVLGALDMLPNPSEPGLEGAGIVLEVGADVSRFQPGDRVFGLLESSAATHVVADQAVLAKIPAGLSFVEAATIPTTFVTAWYALVDLGRLRAGERVLIHAAAGGTGQAAVALARHLGAEVFATAGPAKWPMLLKQGLTADHLASSRDTKFETAFREVTSGRGVDLVLNSLTDEKIDASLRLLAKGGRFLELGVTDTRSPAEIETAFPGVRYLPFLLMDAGNRRLGEILRELCPLFETGSLAPLHHTAYDLREAPAAFRFMAQARHRGKLVMTLPPSLETKSDREVLITGGTGELGSRLAVHLVREYGVTDLLLTSRRGAAAPGAAELTAELEALGARVRLVACDVSDAASLRAAVDFERVRAVFHCAGVLDDGLLTQMTPESLQRTWQPKAAAAWHLHEQTCRHDLDCFVMFSSVAGVLGGPGQSNYAAANSFLDALAAHRRKLGLPALSLAWGLWEQRGFGMTAHLGAADLNRMRRSGFGALSIERGLHLLDLALTRPDTLLVPMAADLARKRREEVAPILRELARANDPPRAAAAASAAAPRPRDAEGMLQATRAEIASALALPGPESVPSDQPLSEMGLDSLMAVEIRNRLNRLVDSPLPTTLLFDYPNARALATFIQETQTPANTGNQAEVVPSEAAPIDPESRLDEPIAVVAVACRLPGDVTSPEAYWSLLERGSDAVGPFPERWDTEALYDPDPDAAGKSYAKEGGFLRDVEGFDAAFFGISPREARGMDPQQRILLEVTWEALERARLMPATLVESRTGVYIGAMNSDYMEPDAGREDLDGYAGTGTSSAVVAGRLSYFLGLQGPAMTVDTACSSSLVALHLAVQGLRLGECDAALAGGVTVMNTPSIFVEFSRLKGMAADGRCKSFSARADGAGWAEGCGMLVLKRLSDAQRDGDRVLALVRGTAVNQDGRSQGLTAPNGPSQQRVIRQALHTAGLAPNDLDAIEAHGTGTRLGDPLEAGALTAVFGSNRDEARPLWLGSSKSNIGHAQAAAGVAGIIKMVLALQHEQLPKTLYVEEPSPHIDWQGSGLTLLKEQQPWPRDEARPRRAGVSSFGVSGTNAHIVLEEAPADTAPAPEPESQSKPADHLLLLSAMTPAALREQAARYRLLASAEPAIDPADLCFSAAVSRTAFSHRSALAFSDREQLLEGLHQVDGHDAVTDPRVVFVYPGQGAQWLGMGRQLLERSEPFRTALEACDTLIRAEAGFSVIDELRAAPERSRMREIQVVQPLLFSVAAGLTAVWRAHGVEADAVVGHSQGEVAAAYAAGHLSLEDAVAVICRRSRLLERIAGQGAMALLEMSREDTERMLQQRRYGDRLSVAVVNSDKGCVVSGETAAIDELVAEMQRQSLFCRKIQVDVASHSPAVDALRDDLIGELDQLSPRAGNIPMWSTVKAEPIAGTDLNAAYWYDNLRQPVLYGKVVDQLWQSGPHVFVEISPHPLLTVATEEVRAAVGGSGGTVSSLRRDQPEVKTLLHGLGQAWCRGVSVAWPEILPGRLIDLPTYPFQHKPYRRESAAKQTADVRAAGLSAAEHPLLGAETPLAEDGDFLFTARISPRRLPWLRDHAVHGTVLFPGTGFLELAWAAARRLEKAAVEELTLAQPLVLHAERGVQLQLRVDATGGFAIHGRPEDDDQAPWVPHALGRLSAAAPQPEPERLSWPPAGREAVAVDTLYDELSELGFAYGPAFRNLREVWRDERALYAKVVLPERHAGEAEAYGMFPALLDAALHALYYVAHVNDEGPPQVRLPFHWQGASLWAGGARELLARLEPDTAGARIALYDGGGNPLGTIRQLITRPATAEQVRAALRREARHLYRLNWREIALSQTPDDNTQRALIFKCAQAEGEGAATALIAAQTAAAQLSETTADETSRDRPLVWLTRNAVAVEPDETLTRPQQASIWGLLRSARGEYPDRDLRLIDCDADTPEAALRAALAVQGEPEMALRGQRLFVPRLSPVSNLEENATAEPQTPALRSRPDAAVLITGGTGELGRLVAERLVRDHAITHLILTSRRGSDAPGAASLRTALEALGARVHFVACDAADRDALAAAIDFSAIRGIVHCAGVLDDGLLAQMTPESLQRVWQPKAAGAWNLHCLTADHQLDFFILFSSAAGVLGGPGQGNYAAANSYLDALAGFRRAHGLPALSLAWGLWEQQGVGMTAHLGTADLARLARQGIGAFSVERGLEQLDAALKRPESLLIPMVLHLGRKSRDQVPALLRDMARPAPRRRAAAATAGQVMDADGMLHMVRGEIASVLALPGAGAIPADKPLHELGLDSLMAVEIRNRLSQAVDMDLPTTLLFDYANAGTLAEYLLSQRQPASASDARVTTRPRIQALDEPIAVISTACRLPGGITTPEAFWSLLDNGRDAIEPFPHDRWDIRALYDADPEAVGKTYAKEGGFLHDINGFDAAFFGISPREAQGMDPQQRLLLEVAWEALERAFIKPQDKSGNRTGVFIGAMNSDYRVMDVGLDGLDGYAGTGTSSAVIAGRLSYTLGLQGPAMTVDTACSSSLAALHLAVTSLRLGECDAALAGGVTVMNSPSIFVEFSRLKGMAPDGRCKSFSAWADGAGWAEGCGILVLKRLSDAHRDGDPILALVRGTAVNQDGRSQGLTAPNGPSQQRVIREALNAASVTPDDVDAVEAHGTGTRLGDPLEAGALSAVFGPGRPANRPLYLGSAKSNIGHTQAAAGAAGLIKMIEALQHEKLPRTLHTAQPNPDVNWSAGGLALLTEGREWKRDPARPRLVGISAFGISGTNAHVILEEAPASPPAAAAAMAPTAESEPSDNLLLLSAKSAAALRDQAARYRSWLEDHPTANLADICFTAAQARQHFEHRWALAFSTREQLLADLQRVGHIQAIAQPRIVFVYPGQGAQWLGMGRQLMAQSEPFAAALRECDELIREQAGFSVIEALHATAEHSRFAETHVIQPLLFAMYVGLTAVWRARGIEADAVVGHSQGEVAAAYAAGMLSLEDAVSVIYLRSLLMERISGQGAMALVEMDQHEVAQILDRDEYANRLSIAVVNSPKNIVVSGEAVAVDALVAELQQRSVFCRKVQTDFASHSPAVDALRDDLLRELDGLRPRAGNIPMWSTVSAEPIAGEQLTADYWFANMREPVQYGEVVRQLWQDGPHVFIEMSPHPLLTVATEAVRGEVGGSGGMVSSLRRDQPEQLMLLHGLGQAWCRGVAVPFSRLMTGRPTQVPTYPFQHEQFRLPLKPAGTTDVRAAGLGGSEHPLLGAVTALAEDGDILFSARLSAETHPWLRDHAVFNTVLFPGVAFLELVWAAAHRQNKPGIEELTLAQPLVLDGNQAVQLQLRLDDAGSFTIHGRPERETETAWMLHAMGRLSQTGVSPSTETLVWPPTDAEAVTLNDLYTDLAELGFEYGPAFQALSEVWRNGQTLYAKVVVDDQRESEAEAYGLFPALLDAALHALFCRGDAQREVRLPFSWRGAVLWAHGAEHLYARLEPASEGVRISLFDGGGNALGRIDQMITRPATAQQIRAALQREARHLYAPTWRAISLDQAQGAESADQGALVFTCSDAVGENAAAGLTQSRSVMDQLRSALLDESLKHRPLVWLTRRAVSVGPDDPVVRPQQAPIWGMLRSARAEHPGRDLRLIDCDETTPEALIQAALAVREEPELALRGSDALAPRLLPADRPVSRAEQTSETAPQPLAAPEGAVLITGGTGELGRLTAEWMVREMGVTRLVLTSRRGSSAPGATELATRLNGQGAVVDIVACDVADPASLQAAMDVADIRGIVHCAGVLADGLLTELKPDQLTRVWQSKAAGAWNLHRLTRDRPLDFFILFSSAAGVLGGPGQSNYAAANTYLDGLASWRRGQGLPALSLAWGLWERQGFGMTAALGQADMARMKRAGLRAFSPEAGLAQLAAAIGRPESLLVPVMLELGERRDRLPALLRELVPAARPRHAAPAAVEPVVDAESMARMVRGEIAAVLALPGAAAVTAEKPLRDLGLDSLMAVEIRNRLAQALAVDLPATLLFDHEHVADLIAWLVDRFLDTAAVQTSAGTTGPVELPGREKHRTDEIKSGTRSESAHANPSSWLHRALFEADETATVDLLLLAGRMRMNRQGADAGNAPVAMRLLADGPGQGALVCIPSMIPAQSLQYRPLAETLVGRLPVYCITHPGYQAQEPLFASLSSMATAYADHIGTFLSERPNTLLAHSAGGPAAIEVTRILERRGTPPAGLVLVDSLPPASTWSTALHPALMVRDVLARAVPVRESQPLTAALQHLSEAELTAFGWYTPFTFEPGHKPNTPTLFVSAAELMAVQQSQTCPDMLSRPSDYWKEHCPNLTEVTSPGDHFTMLTQYAAELSAHILEWRSRL</sequence>
<evidence type="ECO:0000256" key="28">
    <source>
        <dbReference type="ARBA" id="ARBA00047953"/>
    </source>
</evidence>